<keyword evidence="2" id="KW-0813">Transport</keyword>
<dbReference type="KEGG" id="htr:EPV75_02520"/>
<keyword evidence="5" id="KW-0812">Transmembrane</keyword>
<evidence type="ECO:0000313" key="10">
    <source>
        <dbReference type="EMBL" id="QAB14619.1"/>
    </source>
</evidence>
<evidence type="ECO:0000256" key="1">
    <source>
        <dbReference type="ARBA" id="ARBA00004533"/>
    </source>
</evidence>
<dbReference type="InterPro" id="IPR036034">
    <property type="entry name" value="PDZ_sf"/>
</dbReference>
<accession>A0A451G546</accession>
<dbReference type="Gene3D" id="2.30.42.10">
    <property type="match status" value="1"/>
</dbReference>
<feature type="domain" description="Type II secretion system protein GspC N-terminal" evidence="9">
    <location>
        <begin position="24"/>
        <end position="153"/>
    </location>
</feature>
<reference evidence="10 11" key="1">
    <citation type="journal article" date="2018" name="Environ. Microbiol.">
        <title>Genomes of ubiquitous marine and hypersaline Hydrogenovibrio, Thiomicrorhabdus and Thiomicrospira spp. encode a diversity of mechanisms to sustain chemolithoautotrophy in heterogeneous environments.</title>
        <authorList>
            <person name="Scott K.M."/>
            <person name="Williams J."/>
            <person name="Porter C.M.B."/>
            <person name="Russel S."/>
            <person name="Harmer T.L."/>
            <person name="Paul J.H."/>
            <person name="Antonen K.M."/>
            <person name="Bridges M.K."/>
            <person name="Camper G.J."/>
            <person name="Campla C.K."/>
            <person name="Casella L.G."/>
            <person name="Chase E."/>
            <person name="Conrad J.W."/>
            <person name="Cruz M.C."/>
            <person name="Dunlap D.S."/>
            <person name="Duran L."/>
            <person name="Fahsbender E.M."/>
            <person name="Goldsmith D.B."/>
            <person name="Keeley R.F."/>
            <person name="Kondoff M.R."/>
            <person name="Kussy B.I."/>
            <person name="Lane M.K."/>
            <person name="Lawler S."/>
            <person name="Leigh B.A."/>
            <person name="Lewis C."/>
            <person name="Lostal L.M."/>
            <person name="Marking D."/>
            <person name="Mancera P.A."/>
            <person name="McClenthan E.C."/>
            <person name="McIntyre E.A."/>
            <person name="Mine J.A."/>
            <person name="Modi S."/>
            <person name="Moore B.D."/>
            <person name="Morgan W.A."/>
            <person name="Nelson K.M."/>
            <person name="Nguyen K.N."/>
            <person name="Ogburn N."/>
            <person name="Parrino D.G."/>
            <person name="Pedapudi A.D."/>
            <person name="Pelham R.P."/>
            <person name="Preece A.M."/>
            <person name="Rampersad E.A."/>
            <person name="Richardson J.C."/>
            <person name="Rodgers C.M."/>
            <person name="Schaffer B.L."/>
            <person name="Sheridan N.E."/>
            <person name="Solone M.R."/>
            <person name="Staley Z.R."/>
            <person name="Tabuchi M."/>
            <person name="Waide R.J."/>
            <person name="Wanjugi P.W."/>
            <person name="Young S."/>
            <person name="Clum A."/>
            <person name="Daum C."/>
            <person name="Huntemann M."/>
            <person name="Ivanova N."/>
            <person name="Kyrpides N."/>
            <person name="Mikhailova N."/>
            <person name="Palaniappan K."/>
            <person name="Pillay M."/>
            <person name="Reddy T.B.K."/>
            <person name="Shapiro N."/>
            <person name="Stamatis D."/>
            <person name="Varghese N."/>
            <person name="Woyke T."/>
            <person name="Boden R."/>
            <person name="Freyermuth S.K."/>
            <person name="Kerfeld C.A."/>
        </authorList>
    </citation>
    <scope>NUCLEOTIDE SEQUENCE [LARGE SCALE GENOMIC DNA]</scope>
    <source>
        <strain evidence="10 11">JR-2</strain>
    </source>
</reference>
<dbReference type="Pfam" id="PF11356">
    <property type="entry name" value="T2SSC"/>
    <property type="match status" value="1"/>
</dbReference>
<evidence type="ECO:0000256" key="7">
    <source>
        <dbReference type="ARBA" id="ARBA00022989"/>
    </source>
</evidence>
<dbReference type="EMBL" id="CP035033">
    <property type="protein sequence ID" value="QAB14619.1"/>
    <property type="molecule type" value="Genomic_DNA"/>
</dbReference>
<dbReference type="InterPro" id="IPR024961">
    <property type="entry name" value="T2SS_GspC_N"/>
</dbReference>
<evidence type="ECO:0000256" key="3">
    <source>
        <dbReference type="ARBA" id="ARBA00022475"/>
    </source>
</evidence>
<evidence type="ECO:0000256" key="2">
    <source>
        <dbReference type="ARBA" id="ARBA00022448"/>
    </source>
</evidence>
<name>A0A451G546_9GAMM</name>
<keyword evidence="8" id="KW-0472">Membrane</keyword>
<keyword evidence="6" id="KW-0653">Protein transport</keyword>
<gene>
    <name evidence="10" type="ORF">EPV75_02520</name>
</gene>
<evidence type="ECO:0000256" key="8">
    <source>
        <dbReference type="ARBA" id="ARBA00023136"/>
    </source>
</evidence>
<keyword evidence="11" id="KW-1185">Reference proteome</keyword>
<evidence type="ECO:0000256" key="4">
    <source>
        <dbReference type="ARBA" id="ARBA00022519"/>
    </source>
</evidence>
<evidence type="ECO:0000256" key="6">
    <source>
        <dbReference type="ARBA" id="ARBA00022927"/>
    </source>
</evidence>
<proteinExistence type="predicted"/>
<dbReference type="GO" id="GO:0005886">
    <property type="term" value="C:plasma membrane"/>
    <property type="evidence" value="ECO:0007669"/>
    <property type="project" value="UniProtKB-SubCell"/>
</dbReference>
<evidence type="ECO:0000256" key="5">
    <source>
        <dbReference type="ARBA" id="ARBA00022692"/>
    </source>
</evidence>
<comment type="subcellular location">
    <subcellularLocation>
        <location evidence="1">Cell inner membrane</location>
    </subcellularLocation>
</comment>
<evidence type="ECO:0000259" key="9">
    <source>
        <dbReference type="Pfam" id="PF11356"/>
    </source>
</evidence>
<protein>
    <recommendedName>
        <fullName evidence="9">Type II secretion system protein GspC N-terminal domain-containing protein</fullName>
    </recommendedName>
</protein>
<organism evidence="10 11">
    <name type="scientific">Hydrogenovibrio thermophilus</name>
    <dbReference type="NCBI Taxonomy" id="265883"/>
    <lineage>
        <taxon>Bacteria</taxon>
        <taxon>Pseudomonadati</taxon>
        <taxon>Pseudomonadota</taxon>
        <taxon>Gammaproteobacteria</taxon>
        <taxon>Thiotrichales</taxon>
        <taxon>Piscirickettsiaceae</taxon>
        <taxon>Hydrogenovibrio</taxon>
    </lineage>
</organism>
<dbReference type="Gene3D" id="2.30.30.830">
    <property type="match status" value="1"/>
</dbReference>
<keyword evidence="7" id="KW-1133">Transmembrane helix</keyword>
<dbReference type="AlphaFoldDB" id="A0A451G546"/>
<dbReference type="Proteomes" id="UP000285478">
    <property type="component" value="Chromosome"/>
</dbReference>
<keyword evidence="4" id="KW-0997">Cell inner membrane</keyword>
<keyword evidence="3" id="KW-1003">Cell membrane</keyword>
<dbReference type="GO" id="GO:0015031">
    <property type="term" value="P:protein transport"/>
    <property type="evidence" value="ECO:0007669"/>
    <property type="project" value="UniProtKB-KW"/>
</dbReference>
<sequence length="282" mass="30978">MVLIPRFNPAFSVSKVRSVLQWWLFIVLAWLAGELVANQLSSVQSPSLPVLKKASQAANVNGQPSFLFGDFKAALGQESEATANLEALKETRLNLKLVGVIDYPNRGLALVQRGAKSEVYGVGDEIQSGVTLLNVLGDQAIILNRGVQERLVLEGVNNQLLQSSNTSQARNASNASSQPARLTEIGRQLKRSPMSISQYLRFEPINQGGQWVAVKIWSKSDQALFRSLGFEEGDRVTLINGKTIDEMAKNPALWREFLNENKMDLTVERNGVPETVAVQFGS</sequence>
<evidence type="ECO:0000313" key="11">
    <source>
        <dbReference type="Proteomes" id="UP000285478"/>
    </source>
</evidence>
<dbReference type="SUPFAM" id="SSF50156">
    <property type="entry name" value="PDZ domain-like"/>
    <property type="match status" value="1"/>
</dbReference>